<evidence type="ECO:0000259" key="1">
    <source>
        <dbReference type="Pfam" id="PF13556"/>
    </source>
</evidence>
<protein>
    <submittedName>
        <fullName evidence="3">Helix-turn-helix domain-containing protein</fullName>
    </submittedName>
</protein>
<feature type="domain" description="PucR C-terminal helix-turn-helix" evidence="1">
    <location>
        <begin position="325"/>
        <end position="381"/>
    </location>
</feature>
<dbReference type="InterPro" id="IPR025736">
    <property type="entry name" value="PucR_C-HTH_dom"/>
</dbReference>
<dbReference type="Pfam" id="PF25906">
    <property type="entry name" value="PucR-like_N"/>
    <property type="match status" value="1"/>
</dbReference>
<evidence type="ECO:0000259" key="2">
    <source>
        <dbReference type="Pfam" id="PF25906"/>
    </source>
</evidence>
<dbReference type="PANTHER" id="PTHR33744">
    <property type="entry name" value="CARBOHYDRATE DIACID REGULATOR"/>
    <property type="match status" value="1"/>
</dbReference>
<evidence type="ECO:0000313" key="3">
    <source>
        <dbReference type="EMBL" id="QLK00925.1"/>
    </source>
</evidence>
<dbReference type="InterPro" id="IPR051448">
    <property type="entry name" value="CdaR-like_regulators"/>
</dbReference>
<dbReference type="AlphaFoldDB" id="A0A7D6GG34"/>
<sequence>MTASPPPWQRLPADLATAMRSQLPATIGAVAAAVTEATPAFAAISDAKFARDVRTAVQVAFDRFLDLVGTDEPALPPRAREVFVALGAGEAREDRGPEALLAALRTAARLMLRTASESLARLRPVDTGELIDLSDAIIAYVDELAAASTDGYALQLREQAGEGDRRRRQLAELLLRGDGLPAAVETAAARIGWPRPDEVVPVVLPLEQARDARFRYGADGLVVERGRDAVLLLRAGPRAARPQLAEDLAGRGAVVGPTLGWAQTPAAVRLAELTAGLAGTDPGPVFVDDHLIALTLGGETGALAVLTTRRLAPLAHLRPAQRESLLVTLYSWLRHWGSRAEVATELFVHPQTVSYRVKRLRELYGDDLDDPAARFELLLVLAGRTGGA</sequence>
<feature type="domain" description="PucR-like N-terminal" evidence="2">
    <location>
        <begin position="8"/>
        <end position="175"/>
    </location>
</feature>
<dbReference type="Pfam" id="PF13556">
    <property type="entry name" value="HTH_30"/>
    <property type="match status" value="1"/>
</dbReference>
<proteinExistence type="predicted"/>
<accession>A0A7D6GG34</accession>
<reference evidence="3" key="1">
    <citation type="submission" date="2020-08" db="EMBL/GenBank/DDBJ databases">
        <title>A bifunctional nitrone conjugated secondary metabolite targeting the ribosome.</title>
        <authorList>
            <person name="Limbrick E.M."/>
            <person name="Graf M."/>
            <person name="Derewacz D.K."/>
            <person name="Nguyen F."/>
            <person name="Spraggins J.M."/>
            <person name="Wieland M."/>
            <person name="Ynigez-Gutierrez A.E."/>
            <person name="Reisman B.J."/>
            <person name="Zinshteyn B."/>
            <person name="McCulloch K."/>
            <person name="Iverson T.M."/>
            <person name="Green R."/>
            <person name="Wilson D.N."/>
            <person name="Bachmann B.O."/>
        </authorList>
    </citation>
    <scope>NUCLEOTIDE SEQUENCE</scope>
    <source>
        <strain evidence="3">Africana</strain>
    </source>
</reference>
<dbReference type="PANTHER" id="PTHR33744:SF1">
    <property type="entry name" value="DNA-BINDING TRANSCRIPTIONAL ACTIVATOR ADER"/>
    <property type="match status" value="1"/>
</dbReference>
<gene>
    <name evidence="3" type="ORF">HZU44_13595</name>
</gene>
<dbReference type="EMBL" id="CP058905">
    <property type="protein sequence ID" value="QLK00925.1"/>
    <property type="molecule type" value="Genomic_DNA"/>
</dbReference>
<dbReference type="InterPro" id="IPR042070">
    <property type="entry name" value="PucR_C-HTH_sf"/>
</dbReference>
<organism evidence="3">
    <name type="scientific">Micromonospora carbonacea</name>
    <dbReference type="NCBI Taxonomy" id="47853"/>
    <lineage>
        <taxon>Bacteria</taxon>
        <taxon>Bacillati</taxon>
        <taxon>Actinomycetota</taxon>
        <taxon>Actinomycetes</taxon>
        <taxon>Micromonosporales</taxon>
        <taxon>Micromonosporaceae</taxon>
        <taxon>Micromonospora</taxon>
    </lineage>
</organism>
<dbReference type="InterPro" id="IPR058663">
    <property type="entry name" value="PucR-like_N"/>
</dbReference>
<name>A0A7D6GG34_9ACTN</name>
<dbReference type="Gene3D" id="1.10.10.2840">
    <property type="entry name" value="PucR C-terminal helix-turn-helix domain"/>
    <property type="match status" value="1"/>
</dbReference>